<dbReference type="Gene3D" id="1.25.10.10">
    <property type="entry name" value="Leucine-rich Repeat Variant"/>
    <property type="match status" value="3"/>
</dbReference>
<gene>
    <name evidence="3" type="ORF">M404DRAFT_561083</name>
</gene>
<dbReference type="InterPro" id="IPR016024">
    <property type="entry name" value="ARM-type_fold"/>
</dbReference>
<dbReference type="GO" id="GO:0005794">
    <property type="term" value="C:Golgi apparatus"/>
    <property type="evidence" value="ECO:0007669"/>
    <property type="project" value="TreeGrafter"/>
</dbReference>
<evidence type="ECO:0000313" key="3">
    <source>
        <dbReference type="EMBL" id="KIO13146.1"/>
    </source>
</evidence>
<evidence type="ECO:0000313" key="4">
    <source>
        <dbReference type="Proteomes" id="UP000054217"/>
    </source>
</evidence>
<dbReference type="GO" id="GO:0030139">
    <property type="term" value="C:endocytic vesicle"/>
    <property type="evidence" value="ECO:0007669"/>
    <property type="project" value="TreeGrafter"/>
</dbReference>
<dbReference type="OrthoDB" id="192608at2759"/>
<dbReference type="Pfam" id="PF20210">
    <property type="entry name" value="Laa1_Sip1_HTR5"/>
    <property type="match status" value="1"/>
</dbReference>
<dbReference type="PANTHER" id="PTHR21663:SF0">
    <property type="entry name" value="HEAT REPEAT-CONTAINING PROTEIN 5B"/>
    <property type="match status" value="1"/>
</dbReference>
<dbReference type="HOGENOM" id="CLU_000503_0_0_1"/>
<reference evidence="3 4" key="1">
    <citation type="submission" date="2014-04" db="EMBL/GenBank/DDBJ databases">
        <authorList>
            <consortium name="DOE Joint Genome Institute"/>
            <person name="Kuo A."/>
            <person name="Kohler A."/>
            <person name="Costa M.D."/>
            <person name="Nagy L.G."/>
            <person name="Floudas D."/>
            <person name="Copeland A."/>
            <person name="Barry K.W."/>
            <person name="Cichocki N."/>
            <person name="Veneault-Fourrey C."/>
            <person name="LaButti K."/>
            <person name="Lindquist E.A."/>
            <person name="Lipzen A."/>
            <person name="Lundell T."/>
            <person name="Morin E."/>
            <person name="Murat C."/>
            <person name="Sun H."/>
            <person name="Tunlid A."/>
            <person name="Henrissat B."/>
            <person name="Grigoriev I.V."/>
            <person name="Hibbett D.S."/>
            <person name="Martin F."/>
            <person name="Nordberg H.P."/>
            <person name="Cantor M.N."/>
            <person name="Hua S.X."/>
        </authorList>
    </citation>
    <scope>NUCLEOTIDE SEQUENCE [LARGE SCALE GENOMIC DNA]</scope>
    <source>
        <strain evidence="3 4">Marx 270</strain>
    </source>
</reference>
<dbReference type="SUPFAM" id="SSF48371">
    <property type="entry name" value="ARM repeat"/>
    <property type="match status" value="2"/>
</dbReference>
<dbReference type="GO" id="GO:0016020">
    <property type="term" value="C:membrane"/>
    <property type="evidence" value="ECO:0007669"/>
    <property type="project" value="TreeGrafter"/>
</dbReference>
<proteinExistence type="inferred from homology"/>
<dbReference type="Proteomes" id="UP000054217">
    <property type="component" value="Unassembled WGS sequence"/>
</dbReference>
<sequence>MATEATIEPIDETQLTGDNGEIYLFQWLSSLQKHLKEATADLIKASQTSVEETLLKIVCGSNGYPLPGRGIRNLSARCFVVQYSRGETKTLFDTLRTLLKTAGDAKASDKDIIRIAACWTIGELMAAFGSQFMSFMAEIAAISLKTFRSSSSTQMRFHALTMLRKSLENAKKALTDTVTKDVIKNMKNGIGDKALPVQRAAARVLTTMFSPEESVCLSDAESVVTLCIKTLDNCDQITRQALAHLVGHVLAATQVARVVPAPEQQKSKKDAENTNASIPAYVASEHLKPLLAPGEMLSQLSSHFNKANLSRRARAGIFDFYFALLTKLGAEFVESNYALIVGHLMVEVVSHPKNSATRYDRLFTRKVVGALLRDLVAARMLSEQGQIGAIQELSSSYLRRWPALMPGQVAPSSNVLTIALTETAELLQMLGNAPPVVQDAVAEPLLTLLTHPNHSVRVNASWALKCFCSSTPLRLPKIILSVIESLHRDIESLQSPAAPSDIDRRTLGRAYGLAALVSTIPERPLYVSFDVATNVLDTATQLLKRAVEHDVRIAGVEVEVAWILIASLMLLGPNFVRSHLSQLLVLWRNALPKTSNKDNSPGRPASEWEFLLHVRESALGAILCFLLHNSPLITLDVSRRISSMLNNALSFTNAFASQIAEEPVLPSTDAKGPNLRTRECLLRCRVYQCFTALGTSSLTESAQSNLLQSTLTIFAGPEGDGMSAIQASIASSSGFTSVWQTADGFGYGVTTIDIVDDETEGLLSTQTGRLTNEQVEELTTLLLRKPVLGAREHDTLSLCLPGTLGSDSLWFDPPPSPSAVVNAAIELFARLLPSQDLATTTRLVTQLTELVKSPKLDKNAGRKAAVFVNATIATVQTLRYATTTHYRQAKETLGHLQVTTALAGFLKDALVDGDPLLRCASSEAIGRLANISGTTFLTSQAKVLVDHIVNNRDPQGRAGCALAFGELYSHVGGLAAAPILKTTVNILMSLSNDPHPLVHYWSLTALAKVVNAASLAFTPFVPSTLGMLVKIYMSEAHETEGGTLNNANLSGDLQAFPIVCRIIDAIITILGPDVEESSRTRSLVLDLVREFSSEEDEDILVEAIKCTQHLLMFASTHVDIPDAVARFRSHLASNRRQLKLAAIDALYQLVQKDALVMSRLGGDGLVEDLFSMLDGDPGIQGVRSVIKSWLSQTAIHNPSAWIDLCLRIMLRTNAPQKTVDAAANLDDEGQSLNISTSASKAAQEGSSSASISRWRTQLFALECLHGICTVVAKSARKEHTDVLFAKNRGIPAHGLLVSRIPDLIKMAFTASAAYVTEIRLEGLVVLCDVIQVFSKTPDPDYPEALLLEQHQAPITAALTPAFSSDSTPEILSSAIDACALFVGCGVVKDTARMGRILKQLTSALIEVNGNGNLKMGTLGELSPNASGMLRVSILAAWARLEIASTEQTYLLEVIQPYREILASQWVACLRDYATIRVDSEFVYDSSVLSLDPSFANLGKVVLLPYYCDTWATILQAVANAMDRADGFVAAAILGQDPKSNINGASTVRAEPAPLFYVIFGLVYEALAMPPSQPTNSVHLQADVATASLGALKSLIDPRYSGKALLEPAILKEFFNLCHRMVMVENAATLVHLLVVVRAFCKHFGHLGIEGAVVSNESLPVDSVRAQCLKICVYVLRHVRHSQGAPAITGSLQELAKMISGALSNFELVATTTVGNIREDVRGIGCVLYAELLKDETLDMDLVTPTLPAFKALLSVEVESTRDRYDQLIHGLVSSCLLNIDDMRGREGSVCTRKVNTNMLASVVILTSIPPRAKIACGVVEHLAHLICQKLEESDDMAMIAVHCSKTLTVAATGSDLLRSCSRLLLPALVQYVARLSPRIDDNTLSEQHCSAIEEVYKTFAALLSLATEQNRTRLLCIILPTITLLLRPSRVPAPRIHSSAVSQLLTLAASSPTFFKEAAAQLDPKVREVLELSIRKAVEGASAVTQTTAKPQISLRSF</sequence>
<name>A0A0C3PV53_PISTI</name>
<dbReference type="GO" id="GO:0042147">
    <property type="term" value="P:retrograde transport, endosome to Golgi"/>
    <property type="evidence" value="ECO:0007669"/>
    <property type="project" value="TreeGrafter"/>
</dbReference>
<dbReference type="GO" id="GO:0005829">
    <property type="term" value="C:cytosol"/>
    <property type="evidence" value="ECO:0007669"/>
    <property type="project" value="GOC"/>
</dbReference>
<reference evidence="4" key="2">
    <citation type="submission" date="2015-01" db="EMBL/GenBank/DDBJ databases">
        <title>Evolutionary Origins and Diversification of the Mycorrhizal Mutualists.</title>
        <authorList>
            <consortium name="DOE Joint Genome Institute"/>
            <consortium name="Mycorrhizal Genomics Consortium"/>
            <person name="Kohler A."/>
            <person name="Kuo A."/>
            <person name="Nagy L.G."/>
            <person name="Floudas D."/>
            <person name="Copeland A."/>
            <person name="Barry K.W."/>
            <person name="Cichocki N."/>
            <person name="Veneault-Fourrey C."/>
            <person name="LaButti K."/>
            <person name="Lindquist E.A."/>
            <person name="Lipzen A."/>
            <person name="Lundell T."/>
            <person name="Morin E."/>
            <person name="Murat C."/>
            <person name="Riley R."/>
            <person name="Ohm R."/>
            <person name="Sun H."/>
            <person name="Tunlid A."/>
            <person name="Henrissat B."/>
            <person name="Grigoriev I.V."/>
            <person name="Hibbett D.S."/>
            <person name="Martin F."/>
        </authorList>
    </citation>
    <scope>NUCLEOTIDE SEQUENCE [LARGE SCALE GENOMIC DNA]</scope>
    <source>
        <strain evidence="4">Marx 270</strain>
    </source>
</reference>
<feature type="domain" description="LAA1-like C-terminal TPR repeats" evidence="2">
    <location>
        <begin position="1818"/>
        <end position="1985"/>
    </location>
</feature>
<dbReference type="InterPro" id="IPR040108">
    <property type="entry name" value="Laa1/Sip1/HEATR5"/>
</dbReference>
<evidence type="ECO:0000256" key="1">
    <source>
        <dbReference type="ARBA" id="ARBA00008304"/>
    </source>
</evidence>
<dbReference type="GO" id="GO:0008104">
    <property type="term" value="P:intracellular protein localization"/>
    <property type="evidence" value="ECO:0007669"/>
    <property type="project" value="TreeGrafter"/>
</dbReference>
<dbReference type="STRING" id="870435.A0A0C3PV53"/>
<dbReference type="GO" id="GO:0006897">
    <property type="term" value="P:endocytosis"/>
    <property type="evidence" value="ECO:0007669"/>
    <property type="project" value="TreeGrafter"/>
</dbReference>
<dbReference type="Pfam" id="PF25808">
    <property type="entry name" value="TPR_LAA1_C"/>
    <property type="match status" value="1"/>
</dbReference>
<accession>A0A0C3PV53</accession>
<dbReference type="FunCoup" id="A0A0C3PV53">
    <property type="interactions" value="239"/>
</dbReference>
<dbReference type="EMBL" id="KN831946">
    <property type="protein sequence ID" value="KIO13146.1"/>
    <property type="molecule type" value="Genomic_DNA"/>
</dbReference>
<dbReference type="PANTHER" id="PTHR21663">
    <property type="entry name" value="HYPOTHETICAL HEAT DOMAIN-CONTAINING"/>
    <property type="match status" value="1"/>
</dbReference>
<comment type="similarity">
    <text evidence="1">Belongs to the HEATR5 family.</text>
</comment>
<dbReference type="InParanoid" id="A0A0C3PV53"/>
<protein>
    <recommendedName>
        <fullName evidence="2">LAA1-like C-terminal TPR repeats domain-containing protein</fullName>
    </recommendedName>
</protein>
<keyword evidence="4" id="KW-1185">Reference proteome</keyword>
<dbReference type="InterPro" id="IPR011989">
    <property type="entry name" value="ARM-like"/>
</dbReference>
<organism evidence="3 4">
    <name type="scientific">Pisolithus tinctorius Marx 270</name>
    <dbReference type="NCBI Taxonomy" id="870435"/>
    <lineage>
        <taxon>Eukaryota</taxon>
        <taxon>Fungi</taxon>
        <taxon>Dikarya</taxon>
        <taxon>Basidiomycota</taxon>
        <taxon>Agaricomycotina</taxon>
        <taxon>Agaricomycetes</taxon>
        <taxon>Agaricomycetidae</taxon>
        <taxon>Boletales</taxon>
        <taxon>Sclerodermatineae</taxon>
        <taxon>Pisolithaceae</taxon>
        <taxon>Pisolithus</taxon>
    </lineage>
</organism>
<dbReference type="InterPro" id="IPR057981">
    <property type="entry name" value="TPR_LAA1-like_C"/>
</dbReference>
<evidence type="ECO:0000259" key="2">
    <source>
        <dbReference type="Pfam" id="PF25808"/>
    </source>
</evidence>
<dbReference type="InterPro" id="IPR046837">
    <property type="entry name" value="Laa1/Sip1/HEATR5-like_HEAT"/>
</dbReference>